<feature type="signal peptide" evidence="10">
    <location>
        <begin position="1"/>
        <end position="18"/>
    </location>
</feature>
<dbReference type="AlphaFoldDB" id="A0A4S8JE59"/>
<evidence type="ECO:0000256" key="6">
    <source>
        <dbReference type="ARBA" id="ARBA00022824"/>
    </source>
</evidence>
<dbReference type="EMBL" id="PYDT01000005">
    <property type="protein sequence ID" value="THU59689.1"/>
    <property type="molecule type" value="Genomic_DNA"/>
</dbReference>
<dbReference type="STRING" id="52838.A0A4S8JE59"/>
<dbReference type="GO" id="GO:0005783">
    <property type="term" value="C:endoplasmic reticulum"/>
    <property type="evidence" value="ECO:0007669"/>
    <property type="project" value="UniProtKB-SubCell"/>
</dbReference>
<proteinExistence type="predicted"/>
<dbReference type="Proteomes" id="UP000317650">
    <property type="component" value="Chromosome 7"/>
</dbReference>
<keyword evidence="8 9" id="KW-0413">Isomerase</keyword>
<evidence type="ECO:0000256" key="8">
    <source>
        <dbReference type="ARBA" id="ARBA00023235"/>
    </source>
</evidence>
<sequence>MKIVDLFILLPSVPPCLLFLVERSYSTQAVLEVHLTRGAILPDHIVASSGLKCELLVGGGRREEGVSAKKSGDVTELQIGVKYKPESCTIQAHKGDKIKVHYRGSLINGEVFDSSFERGDPIEFELGSGQVIKGWDQGLLGMCVGEKRKLKIPAKLGYGAQGSPPKIPGGATLIFDTELVAVNGKSSSEAGKSTVDDSEL</sequence>
<evidence type="ECO:0000256" key="9">
    <source>
        <dbReference type="PROSITE-ProRule" id="PRU00277"/>
    </source>
</evidence>
<evidence type="ECO:0000256" key="7">
    <source>
        <dbReference type="ARBA" id="ARBA00023110"/>
    </source>
</evidence>
<evidence type="ECO:0000313" key="12">
    <source>
        <dbReference type="EMBL" id="THU59689.1"/>
    </source>
</evidence>
<dbReference type="SUPFAM" id="SSF54534">
    <property type="entry name" value="FKBP-like"/>
    <property type="match status" value="1"/>
</dbReference>
<comment type="caution">
    <text evidence="12">The sequence shown here is derived from an EMBL/GenBank/DDBJ whole genome shotgun (WGS) entry which is preliminary data.</text>
</comment>
<dbReference type="GO" id="GO:0003755">
    <property type="term" value="F:peptidyl-prolyl cis-trans isomerase activity"/>
    <property type="evidence" value="ECO:0007669"/>
    <property type="project" value="UniProtKB-KW"/>
</dbReference>
<dbReference type="EC" id="5.2.1.8" evidence="4 9"/>
<evidence type="ECO:0000256" key="1">
    <source>
        <dbReference type="ARBA" id="ARBA00000971"/>
    </source>
</evidence>
<keyword evidence="13" id="KW-1185">Reference proteome</keyword>
<dbReference type="FunFam" id="3.10.50.40:FF:000016">
    <property type="entry name" value="Peptidylprolyl isomerase"/>
    <property type="match status" value="1"/>
</dbReference>
<evidence type="ECO:0000256" key="5">
    <source>
        <dbReference type="ARBA" id="ARBA00022729"/>
    </source>
</evidence>
<evidence type="ECO:0000256" key="4">
    <source>
        <dbReference type="ARBA" id="ARBA00013194"/>
    </source>
</evidence>
<feature type="chain" id="PRO_5020739847" description="peptidylprolyl isomerase" evidence="10">
    <location>
        <begin position="19"/>
        <end position="200"/>
    </location>
</feature>
<feature type="domain" description="PPIase FKBP-type" evidence="11">
    <location>
        <begin position="95"/>
        <end position="183"/>
    </location>
</feature>
<evidence type="ECO:0000313" key="13">
    <source>
        <dbReference type="Proteomes" id="UP000317650"/>
    </source>
</evidence>
<keyword evidence="5 10" id="KW-0732">Signal</keyword>
<name>A0A4S8JE59_MUSBA</name>
<dbReference type="InterPro" id="IPR044609">
    <property type="entry name" value="FKBP2/11"/>
</dbReference>
<comment type="catalytic activity">
    <reaction evidence="1 9">
        <text>[protein]-peptidylproline (omega=180) = [protein]-peptidylproline (omega=0)</text>
        <dbReference type="Rhea" id="RHEA:16237"/>
        <dbReference type="Rhea" id="RHEA-COMP:10747"/>
        <dbReference type="Rhea" id="RHEA-COMP:10748"/>
        <dbReference type="ChEBI" id="CHEBI:83833"/>
        <dbReference type="ChEBI" id="CHEBI:83834"/>
        <dbReference type="EC" id="5.2.1.8"/>
    </reaction>
</comment>
<dbReference type="PROSITE" id="PS50059">
    <property type="entry name" value="FKBP_PPIASE"/>
    <property type="match status" value="1"/>
</dbReference>
<protein>
    <recommendedName>
        <fullName evidence="4 9">peptidylprolyl isomerase</fullName>
        <ecNumber evidence="4 9">5.2.1.8</ecNumber>
    </recommendedName>
</protein>
<evidence type="ECO:0000256" key="3">
    <source>
        <dbReference type="ARBA" id="ARBA00004240"/>
    </source>
</evidence>
<dbReference type="InterPro" id="IPR046357">
    <property type="entry name" value="PPIase_dom_sf"/>
</dbReference>
<dbReference type="PANTHER" id="PTHR45779">
    <property type="entry name" value="PEPTIDYLPROLYL ISOMERASE"/>
    <property type="match status" value="1"/>
</dbReference>
<evidence type="ECO:0000256" key="2">
    <source>
        <dbReference type="ARBA" id="ARBA00002388"/>
    </source>
</evidence>
<keyword evidence="7 9" id="KW-0697">Rotamase</keyword>
<organism evidence="12 13">
    <name type="scientific">Musa balbisiana</name>
    <name type="common">Banana</name>
    <dbReference type="NCBI Taxonomy" id="52838"/>
    <lineage>
        <taxon>Eukaryota</taxon>
        <taxon>Viridiplantae</taxon>
        <taxon>Streptophyta</taxon>
        <taxon>Embryophyta</taxon>
        <taxon>Tracheophyta</taxon>
        <taxon>Spermatophyta</taxon>
        <taxon>Magnoliopsida</taxon>
        <taxon>Liliopsida</taxon>
        <taxon>Zingiberales</taxon>
        <taxon>Musaceae</taxon>
        <taxon>Musa</taxon>
    </lineage>
</organism>
<keyword evidence="6" id="KW-0256">Endoplasmic reticulum</keyword>
<accession>A0A4S8JE59</accession>
<evidence type="ECO:0000259" key="11">
    <source>
        <dbReference type="PROSITE" id="PS50059"/>
    </source>
</evidence>
<reference evidence="12 13" key="1">
    <citation type="journal article" date="2019" name="Nat. Plants">
        <title>Genome sequencing of Musa balbisiana reveals subgenome evolution and function divergence in polyploid bananas.</title>
        <authorList>
            <person name="Yao X."/>
        </authorList>
    </citation>
    <scope>NUCLEOTIDE SEQUENCE [LARGE SCALE GENOMIC DNA]</scope>
    <source>
        <strain evidence="13">cv. DH-PKW</strain>
        <tissue evidence="12">Leaves</tissue>
    </source>
</reference>
<comment type="subcellular location">
    <subcellularLocation>
        <location evidence="3">Endoplasmic reticulum</location>
    </subcellularLocation>
</comment>
<dbReference type="Gene3D" id="3.10.50.40">
    <property type="match status" value="1"/>
</dbReference>
<comment type="function">
    <text evidence="2">PPIases accelerate the folding of proteins. It catalyzes the cis-trans isomerization of proline imidic peptide bonds in oligopeptides.</text>
</comment>
<gene>
    <name evidence="12" type="ORF">C4D60_Mb07t04700</name>
</gene>
<dbReference type="Pfam" id="PF00254">
    <property type="entry name" value="FKBP_C"/>
    <property type="match status" value="1"/>
</dbReference>
<evidence type="ECO:0000256" key="10">
    <source>
        <dbReference type="SAM" id="SignalP"/>
    </source>
</evidence>
<dbReference type="InterPro" id="IPR001179">
    <property type="entry name" value="PPIase_FKBP_dom"/>
</dbReference>
<dbReference type="PANTHER" id="PTHR45779:SF6">
    <property type="entry name" value="PEPTIDYL-PROLYL CIS-TRANS ISOMERASE FKBP15-1"/>
    <property type="match status" value="1"/>
</dbReference>